<protein>
    <submittedName>
        <fullName evidence="3">Uncharacterized protein</fullName>
    </submittedName>
</protein>
<evidence type="ECO:0000256" key="2">
    <source>
        <dbReference type="SAM" id="MobiDB-lite"/>
    </source>
</evidence>
<evidence type="ECO:0000256" key="1">
    <source>
        <dbReference type="SAM" id="Coils"/>
    </source>
</evidence>
<feature type="region of interest" description="Disordered" evidence="2">
    <location>
        <begin position="246"/>
        <end position="274"/>
    </location>
</feature>
<sequence>MLGAAFGHSFGLEPSDVVLTLIQKNEKRAATMKIKKSKLKNMVEKGALVAPIPDEEIAVVQATDDGPTILPESRMAAVRAEAVITELEFQEYANARTENISKLMVHSLMRPLNEAMVISRRCLTLEDNLVRLKKRLAESEASQKSLNRVVFELNKKKRDLVGAVEAVKVDLIAKEGDLKAAVEARDEAVKEMKHLIGQVEGARAATVSDYKASKAFEDNNLQCFYSGFEAFRKQAKEKYPDVDFTEFQPYDDTNSMNDNGGRGAEGDQTDNAST</sequence>
<feature type="coiled-coil region" evidence="1">
    <location>
        <begin position="122"/>
        <end position="149"/>
    </location>
</feature>
<dbReference type="AlphaFoldDB" id="A0A2N9E2F1"/>
<keyword evidence="1" id="KW-0175">Coiled coil</keyword>
<organism evidence="3">
    <name type="scientific">Fagus sylvatica</name>
    <name type="common">Beechnut</name>
    <dbReference type="NCBI Taxonomy" id="28930"/>
    <lineage>
        <taxon>Eukaryota</taxon>
        <taxon>Viridiplantae</taxon>
        <taxon>Streptophyta</taxon>
        <taxon>Embryophyta</taxon>
        <taxon>Tracheophyta</taxon>
        <taxon>Spermatophyta</taxon>
        <taxon>Magnoliopsida</taxon>
        <taxon>eudicotyledons</taxon>
        <taxon>Gunneridae</taxon>
        <taxon>Pentapetalae</taxon>
        <taxon>rosids</taxon>
        <taxon>fabids</taxon>
        <taxon>Fagales</taxon>
        <taxon>Fagaceae</taxon>
        <taxon>Fagus</taxon>
    </lineage>
</organism>
<accession>A0A2N9E2F1</accession>
<proteinExistence type="predicted"/>
<evidence type="ECO:0000313" key="3">
    <source>
        <dbReference type="EMBL" id="SPC73097.1"/>
    </source>
</evidence>
<dbReference type="EMBL" id="OIVN01000040">
    <property type="protein sequence ID" value="SPC73097.1"/>
    <property type="molecule type" value="Genomic_DNA"/>
</dbReference>
<gene>
    <name evidence="3" type="ORF">FSB_LOCUS979</name>
</gene>
<name>A0A2N9E2F1_FAGSY</name>
<reference evidence="3" key="1">
    <citation type="submission" date="2018-02" db="EMBL/GenBank/DDBJ databases">
        <authorList>
            <person name="Cohen D.B."/>
            <person name="Kent A.D."/>
        </authorList>
    </citation>
    <scope>NUCLEOTIDE SEQUENCE</scope>
</reference>